<dbReference type="InterPro" id="IPR029056">
    <property type="entry name" value="Ribokinase-like"/>
</dbReference>
<comment type="caution">
    <text evidence="4">The sequence shown here is derived from an EMBL/GenBank/DDBJ whole genome shotgun (WGS) entry which is preliminary data.</text>
</comment>
<dbReference type="GO" id="GO:0016301">
    <property type="term" value="F:kinase activity"/>
    <property type="evidence" value="ECO:0007669"/>
    <property type="project" value="UniProtKB-KW"/>
</dbReference>
<dbReference type="Pfam" id="PF00294">
    <property type="entry name" value="PfkB"/>
    <property type="match status" value="1"/>
</dbReference>
<evidence type="ECO:0000259" key="3">
    <source>
        <dbReference type="Pfam" id="PF00294"/>
    </source>
</evidence>
<dbReference type="PROSITE" id="PS00584">
    <property type="entry name" value="PFKB_KINASES_2"/>
    <property type="match status" value="1"/>
</dbReference>
<gene>
    <name evidence="4" type="ORF">HQ945_20985</name>
</gene>
<dbReference type="RefSeq" id="WP_174208471.1">
    <property type="nucleotide sequence ID" value="NZ_JABUMX010000007.1"/>
</dbReference>
<proteinExistence type="predicted"/>
<name>A0A849VVG8_9HYPH</name>
<evidence type="ECO:0000256" key="1">
    <source>
        <dbReference type="ARBA" id="ARBA00022679"/>
    </source>
</evidence>
<dbReference type="Gene3D" id="3.40.1190.20">
    <property type="match status" value="1"/>
</dbReference>
<accession>A0A849VVG8</accession>
<reference evidence="4 5" key="1">
    <citation type="submission" date="2020-05" db="EMBL/GenBank/DDBJ databases">
        <authorList>
            <person name="Kim M.K."/>
        </authorList>
    </citation>
    <scope>NUCLEOTIDE SEQUENCE [LARGE SCALE GENOMIC DNA]</scope>
    <source>
        <strain evidence="4 5">BT25</strain>
    </source>
</reference>
<dbReference type="InterPro" id="IPR002173">
    <property type="entry name" value="Carboh/pur_kinase_PfkB_CS"/>
</dbReference>
<evidence type="ECO:0000256" key="2">
    <source>
        <dbReference type="ARBA" id="ARBA00022777"/>
    </source>
</evidence>
<evidence type="ECO:0000313" key="5">
    <source>
        <dbReference type="Proteomes" id="UP000550508"/>
    </source>
</evidence>
<sequence>MRPLAVIGNVNVDLILGPADPWPTPGTEIMVDYDELRVGGSAGNAALTWQGLGVDFQIAANIGNDQFGAWLRQGFGAVAVNWPVAPTGTTLSVGITHPNGERTFFTTRGHIGALSWQEVVSMLDTEKLKGGIVILCGAFLTDGLVAEYDQLFAWADANGIALALDTGWPIEGWTQANREKARRWLSRCTLALFNEVETTQLADCGDPVEAARTLKALMPVGATVVVKRGPDGALAIDPDNRLVSVAAPLVAVADTIGAGDVFNAAFIAAQADGQTLEHSLKCGVRIASTAISTVPRRYDGEILHSSLENAP</sequence>
<keyword evidence="2 4" id="KW-0418">Kinase</keyword>
<keyword evidence="1" id="KW-0808">Transferase</keyword>
<dbReference type="InterPro" id="IPR011611">
    <property type="entry name" value="PfkB_dom"/>
</dbReference>
<keyword evidence="5" id="KW-1185">Reference proteome</keyword>
<dbReference type="PANTHER" id="PTHR10584:SF166">
    <property type="entry name" value="RIBOKINASE"/>
    <property type="match status" value="1"/>
</dbReference>
<organism evidence="4 5">
    <name type="scientific">Phyllobacterium pellucidum</name>
    <dbReference type="NCBI Taxonomy" id="2740464"/>
    <lineage>
        <taxon>Bacteria</taxon>
        <taxon>Pseudomonadati</taxon>
        <taxon>Pseudomonadota</taxon>
        <taxon>Alphaproteobacteria</taxon>
        <taxon>Hyphomicrobiales</taxon>
        <taxon>Phyllobacteriaceae</taxon>
        <taxon>Phyllobacterium</taxon>
    </lineage>
</organism>
<dbReference type="SUPFAM" id="SSF53613">
    <property type="entry name" value="Ribokinase-like"/>
    <property type="match status" value="1"/>
</dbReference>
<dbReference type="AlphaFoldDB" id="A0A849VVG8"/>
<feature type="domain" description="Carbohydrate kinase PfkB" evidence="3">
    <location>
        <begin position="4"/>
        <end position="293"/>
    </location>
</feature>
<evidence type="ECO:0000313" key="4">
    <source>
        <dbReference type="EMBL" id="NTS33736.1"/>
    </source>
</evidence>
<dbReference type="PANTHER" id="PTHR10584">
    <property type="entry name" value="SUGAR KINASE"/>
    <property type="match status" value="1"/>
</dbReference>
<dbReference type="Proteomes" id="UP000550508">
    <property type="component" value="Unassembled WGS sequence"/>
</dbReference>
<dbReference type="EMBL" id="JABUMX010000007">
    <property type="protein sequence ID" value="NTS33736.1"/>
    <property type="molecule type" value="Genomic_DNA"/>
</dbReference>
<protein>
    <submittedName>
        <fullName evidence="4">Carbohydrate kinase family protein</fullName>
    </submittedName>
</protein>